<reference evidence="1 2" key="1">
    <citation type="submission" date="2020-08" db="EMBL/GenBank/DDBJ databases">
        <authorList>
            <person name="Liu C."/>
            <person name="Sun Q."/>
        </authorList>
    </citation>
    <scope>NUCLEOTIDE SEQUENCE [LARGE SCALE GENOMIC DNA]</scope>
    <source>
        <strain evidence="1 2">NSJ-22</strain>
    </source>
</reference>
<keyword evidence="1" id="KW-0378">Hydrolase</keyword>
<name>A0ABR7K940_9FIRM</name>
<organism evidence="1 2">
    <name type="scientific">Catenibacterium faecis</name>
    <dbReference type="NCBI Taxonomy" id="2764323"/>
    <lineage>
        <taxon>Bacteria</taxon>
        <taxon>Bacillati</taxon>
        <taxon>Bacillota</taxon>
        <taxon>Erysipelotrichia</taxon>
        <taxon>Erysipelotrichales</taxon>
        <taxon>Coprobacillaceae</taxon>
        <taxon>Catenibacterium</taxon>
    </lineage>
</organism>
<comment type="caution">
    <text evidence="1">The sequence shown here is derived from an EMBL/GenBank/DDBJ whole genome shotgun (WGS) entry which is preliminary data.</text>
</comment>
<sequence length="310" mass="36553">MIDIMGQEILEMSEKIINTLLKDQTTGNNICWGTEHYIELGQDYYPQEPITKGLIVGNRQNVIRPRIVKDNEEKAKRTKDKAEVFTPSWICNEQNNLVDEAWFGKKDVFNTVIDRTWRATTERIVFSEDKDWRKYVDARRLEISCGEAPYLVSRYDTVTGCEIPVEERIGLLDRKLRIVNENTVSEEDWFKWVKRAYESTYGFEYQGDSLLIARCNLLFTFIEYMEQRFGHKPTEAQLQAITKIISWNIWQMDGITMTVPYSERPKANVQFTIFDFMDNEETSDKEQVPCLVKDWRANKKLEFRSMVEGE</sequence>
<protein>
    <submittedName>
        <fullName evidence="1">Restriction endonuclease subunit M</fullName>
    </submittedName>
</protein>
<gene>
    <name evidence="1" type="ORF">H8909_02985</name>
</gene>
<dbReference type="Proteomes" id="UP000603474">
    <property type="component" value="Unassembled WGS sequence"/>
</dbReference>
<evidence type="ECO:0000313" key="2">
    <source>
        <dbReference type="Proteomes" id="UP000603474"/>
    </source>
</evidence>
<keyword evidence="1" id="KW-0540">Nuclease</keyword>
<dbReference type="EMBL" id="JACRWG010000006">
    <property type="protein sequence ID" value="MBC6009215.1"/>
    <property type="molecule type" value="Genomic_DNA"/>
</dbReference>
<dbReference type="RefSeq" id="WP_187011767.1">
    <property type="nucleotide sequence ID" value="NZ_JACRWG010000006.1"/>
</dbReference>
<proteinExistence type="predicted"/>
<evidence type="ECO:0000313" key="1">
    <source>
        <dbReference type="EMBL" id="MBC6009215.1"/>
    </source>
</evidence>
<keyword evidence="2" id="KW-1185">Reference proteome</keyword>
<keyword evidence="1" id="KW-0255">Endonuclease</keyword>
<accession>A0ABR7K940</accession>
<dbReference type="GO" id="GO:0004519">
    <property type="term" value="F:endonuclease activity"/>
    <property type="evidence" value="ECO:0007669"/>
    <property type="project" value="UniProtKB-KW"/>
</dbReference>